<protein>
    <recommendedName>
        <fullName evidence="4">SEA domain-containing protein</fullName>
    </recommendedName>
</protein>
<feature type="transmembrane region" description="Helical" evidence="2">
    <location>
        <begin position="1025"/>
        <end position="1048"/>
    </location>
</feature>
<dbReference type="InterPro" id="IPR036364">
    <property type="entry name" value="SEA_dom_sf"/>
</dbReference>
<dbReference type="SUPFAM" id="SSF82671">
    <property type="entry name" value="SEA domain"/>
    <property type="match status" value="2"/>
</dbReference>
<keyword evidence="2" id="KW-0812">Transmembrane</keyword>
<feature type="chain" id="PRO_5019293403" description="SEA domain-containing protein" evidence="3">
    <location>
        <begin position="26"/>
        <end position="1099"/>
    </location>
</feature>
<dbReference type="InterPro" id="IPR000082">
    <property type="entry name" value="SEA_dom"/>
</dbReference>
<evidence type="ECO:0000313" key="5">
    <source>
        <dbReference type="EMBL" id="GCB71222.1"/>
    </source>
</evidence>
<dbReference type="Proteomes" id="UP000288216">
    <property type="component" value="Unassembled WGS sequence"/>
</dbReference>
<feature type="domain" description="SEA" evidence="4">
    <location>
        <begin position="900"/>
        <end position="1013"/>
    </location>
</feature>
<dbReference type="STRING" id="75743.A0A401PDN5"/>
<evidence type="ECO:0000256" key="3">
    <source>
        <dbReference type="SAM" id="SignalP"/>
    </source>
</evidence>
<dbReference type="OMA" id="EDMYSTA"/>
<keyword evidence="3" id="KW-0732">Signal</keyword>
<dbReference type="AlphaFoldDB" id="A0A401PDN5"/>
<feature type="compositionally biased region" description="Polar residues" evidence="1">
    <location>
        <begin position="213"/>
        <end position="224"/>
    </location>
</feature>
<dbReference type="EMBL" id="BFAA01001899">
    <property type="protein sequence ID" value="GCB71222.1"/>
    <property type="molecule type" value="Genomic_DNA"/>
</dbReference>
<feature type="region of interest" description="Disordered" evidence="1">
    <location>
        <begin position="183"/>
        <end position="224"/>
    </location>
</feature>
<dbReference type="PROSITE" id="PS50024">
    <property type="entry name" value="SEA"/>
    <property type="match status" value="2"/>
</dbReference>
<evidence type="ECO:0000256" key="1">
    <source>
        <dbReference type="SAM" id="MobiDB-lite"/>
    </source>
</evidence>
<proteinExistence type="predicted"/>
<feature type="signal peptide" evidence="3">
    <location>
        <begin position="1"/>
        <end position="25"/>
    </location>
</feature>
<evidence type="ECO:0000313" key="6">
    <source>
        <dbReference type="Proteomes" id="UP000288216"/>
    </source>
</evidence>
<keyword evidence="6" id="KW-1185">Reference proteome</keyword>
<evidence type="ECO:0000259" key="4">
    <source>
        <dbReference type="PROSITE" id="PS50024"/>
    </source>
</evidence>
<feature type="compositionally biased region" description="Polar residues" evidence="1">
    <location>
        <begin position="300"/>
        <end position="327"/>
    </location>
</feature>
<dbReference type="Pfam" id="PF01390">
    <property type="entry name" value="SEA"/>
    <property type="match status" value="1"/>
</dbReference>
<dbReference type="OrthoDB" id="10070537at2759"/>
<name>A0A401PDN5_SCYTO</name>
<accession>A0A401PDN5</accession>
<organism evidence="5 6">
    <name type="scientific">Scyliorhinus torazame</name>
    <name type="common">Cloudy catshark</name>
    <name type="synonym">Catulus torazame</name>
    <dbReference type="NCBI Taxonomy" id="75743"/>
    <lineage>
        <taxon>Eukaryota</taxon>
        <taxon>Metazoa</taxon>
        <taxon>Chordata</taxon>
        <taxon>Craniata</taxon>
        <taxon>Vertebrata</taxon>
        <taxon>Chondrichthyes</taxon>
        <taxon>Elasmobranchii</taxon>
        <taxon>Galeomorphii</taxon>
        <taxon>Galeoidea</taxon>
        <taxon>Carcharhiniformes</taxon>
        <taxon>Scyliorhinidae</taxon>
        <taxon>Scyliorhinus</taxon>
    </lineage>
</organism>
<feature type="compositionally biased region" description="Polar residues" evidence="1">
    <location>
        <begin position="194"/>
        <end position="203"/>
    </location>
</feature>
<feature type="domain" description="SEA" evidence="4">
    <location>
        <begin position="695"/>
        <end position="809"/>
    </location>
</feature>
<feature type="region of interest" description="Disordered" evidence="1">
    <location>
        <begin position="299"/>
        <end position="329"/>
    </location>
</feature>
<evidence type="ECO:0000256" key="2">
    <source>
        <dbReference type="SAM" id="Phobius"/>
    </source>
</evidence>
<gene>
    <name evidence="5" type="ORF">scyTo_0005879</name>
</gene>
<dbReference type="Gene3D" id="3.30.70.960">
    <property type="entry name" value="SEA domain"/>
    <property type="match status" value="1"/>
</dbReference>
<keyword evidence="2" id="KW-1133">Transmembrane helix</keyword>
<comment type="caution">
    <text evidence="5">The sequence shown here is derived from an EMBL/GenBank/DDBJ whole genome shotgun (WGS) entry which is preliminary data.</text>
</comment>
<reference evidence="5 6" key="1">
    <citation type="journal article" date="2018" name="Nat. Ecol. Evol.">
        <title>Shark genomes provide insights into elasmobranch evolution and the origin of vertebrates.</title>
        <authorList>
            <person name="Hara Y"/>
            <person name="Yamaguchi K"/>
            <person name="Onimaru K"/>
            <person name="Kadota M"/>
            <person name="Koyanagi M"/>
            <person name="Keeley SD"/>
            <person name="Tatsumi K"/>
            <person name="Tanaka K"/>
            <person name="Motone F"/>
            <person name="Kageyama Y"/>
            <person name="Nozu R"/>
            <person name="Adachi N"/>
            <person name="Nishimura O"/>
            <person name="Nakagawa R"/>
            <person name="Tanegashima C"/>
            <person name="Kiyatake I"/>
            <person name="Matsumoto R"/>
            <person name="Murakumo K"/>
            <person name="Nishida K"/>
            <person name="Terakita A"/>
            <person name="Kuratani S"/>
            <person name="Sato K"/>
            <person name="Hyodo S Kuraku.S."/>
        </authorList>
    </citation>
    <scope>NUCLEOTIDE SEQUENCE [LARGE SCALE GENOMIC DNA]</scope>
</reference>
<keyword evidence="2" id="KW-0472">Membrane</keyword>
<sequence>MKWPCGAKMYFLLLSIYVVIGGLLGAPVDEDILDQLLSMNIPVTMHTPEEQTSPSIAPLPRALSTPEPSLTQSALSTARDYGKQELGLSIDDNERGALGMSTASREEKLSTSSKHLLHDLVSTLPTEMAFNHFVQNIVNTRAKPLDLASTKPFLPVSSVSTKVSGEDEKLAWYSEVTTPVFPFSSQPPVPPTKGNLQNSSTHGYTHLDKTESRTMSSEDAESNTFKLSSVEQALQARSRSILSTITTLPEFSAESDVTAYLQSNVTSLNSDLASLWPSGSPNSSQDSGQLPDVLEVEYSTDASPGTNRPSDVSEDVYSTASAGTNGPSDAVSEGVYATAVSAGISWPPDASEDVYTTSATNWPSDVSEDVYSVAASAGISWSSDAVSEDVYSTAVSPGTNRPSDVWEDVYSTAASLAGTSWSPDVVSDVSEDVYVTAYSTTASLAGTTWSPDVVSDVSEDVYSTASSTAASFAGTSWSPDVVSDVSEDVYVTAYSTAASFAGTTWSPDVVSDVSEDVYSTAYSTTASLAGTSWSPDVVSVSEDVYSTASSPAASFPGTSWPPDVWEDVHSAATYWPSFTSEAELSMGALHTEQTTLDEDIATTSGSEYFSISSPTPNFQPSASEVLSPAPNLFEDQSTSLDSTSYRDPFTSSPANGIYLKPNVSEMQISVMTGVETEATSFSIESSVTLSSRSHAEQPNPLLLQFEILDRSYIDSLNDSSSEAYQELETVVKGTLEPIFYARYGDRFLGTKILSFASSDIVRTVLTHVYRADQRTTDLEINGSSVVCNGYSLTNLESEKMLIEFTALSTGFGPWSDEAAFYQELLQRLSSWVVETLAKNYLVQEFKIGSVVRIQGDVNVQGTALLTTPVHVNDGVLLLLNNLVDKFVDLRSLKVNGSGVNVGVLPLSFVITNRKYNSTLRDSRSAYFCSLGKEVTQALQMILKPKYTHFMQVVTKQFRRGSVVLSSDLIFLNSPPAIEEVLDVFFNSVDSRGFLAGSNIAVDVYSFTVAGARLDRPYRRLHFPGFGIAIILLCGLAIIVLPILAFLCWKYRFCVACQKSVAFGAWNVERENASIQIALPEVTRESYKLHEEYVNYSFAS</sequence>